<comment type="caution">
    <text evidence="2">The sequence shown here is derived from an EMBL/GenBank/DDBJ whole genome shotgun (WGS) entry which is preliminary data.</text>
</comment>
<organism evidence="2 3">
    <name type="scientific">Novosphingobium resinovorum</name>
    <dbReference type="NCBI Taxonomy" id="158500"/>
    <lineage>
        <taxon>Bacteria</taxon>
        <taxon>Pseudomonadati</taxon>
        <taxon>Pseudomonadota</taxon>
        <taxon>Alphaproteobacteria</taxon>
        <taxon>Sphingomonadales</taxon>
        <taxon>Sphingomonadaceae</taxon>
        <taxon>Novosphingobium</taxon>
    </lineage>
</organism>
<accession>A0A031K0E1</accession>
<dbReference type="Proteomes" id="UP000024329">
    <property type="component" value="Unassembled WGS sequence"/>
</dbReference>
<dbReference type="eggNOG" id="ENOG502Z8HC">
    <property type="taxonomic scope" value="Bacteria"/>
</dbReference>
<proteinExistence type="predicted"/>
<dbReference type="AlphaFoldDB" id="A0A031K0E1"/>
<evidence type="ECO:0000313" key="3">
    <source>
        <dbReference type="Proteomes" id="UP000024329"/>
    </source>
</evidence>
<reference evidence="2 3" key="1">
    <citation type="submission" date="2014-03" db="EMBL/GenBank/DDBJ databases">
        <title>Whole genome sequence of Novosphingobium resinovorum KF1.</title>
        <authorList>
            <person name="Gan H.M."/>
            <person name="Gan H.Y."/>
            <person name="Chew T.H."/>
            <person name="Savka M.A."/>
        </authorList>
    </citation>
    <scope>NUCLEOTIDE SEQUENCE [LARGE SCALE GENOMIC DNA]</scope>
    <source>
        <strain evidence="2 3">KF1</strain>
    </source>
</reference>
<dbReference type="RefSeq" id="WP_036525488.1">
    <property type="nucleotide sequence ID" value="NZ_JFYZ01000008.1"/>
</dbReference>
<protein>
    <recommendedName>
        <fullName evidence="1">DUF7007 domain-containing protein</fullName>
    </recommendedName>
</protein>
<sequence length="267" mass="29636">MSAILADYGTTADGLLAARVGDMGYIAIPAGDGLRLASGWYLSKPIEEWTAADVIGSEGTVADEVVFRGHVEAIAVHLTQRAALGRRETRMRISTPWGMSQGATIYAEGVVFHSTASHGGFKLDRARNAALHPVLRIKGGWYEEDGDWSRVAIGCPDLFTDRERAQADRTLRDWEPDAWEAVHGRTLTAEESFARDRQRFERVHADDWVVIAATRSDRHSGFVETVAALGGRRDRDERRRFLVSKDEYAIGRHGFVIDLERHPPLAA</sequence>
<gene>
    <name evidence="2" type="ORF">BV97_01990</name>
</gene>
<evidence type="ECO:0000313" key="2">
    <source>
        <dbReference type="EMBL" id="EZP82493.1"/>
    </source>
</evidence>
<dbReference type="PATRIC" id="fig|158500.4.peg.2027"/>
<dbReference type="EMBL" id="JFYZ01000008">
    <property type="protein sequence ID" value="EZP82493.1"/>
    <property type="molecule type" value="Genomic_DNA"/>
</dbReference>
<dbReference type="Pfam" id="PF22653">
    <property type="entry name" value="DUF7007"/>
    <property type="match status" value="1"/>
</dbReference>
<dbReference type="InterPro" id="IPR054276">
    <property type="entry name" value="DUF7007"/>
</dbReference>
<name>A0A031K0E1_9SPHN</name>
<evidence type="ECO:0000259" key="1">
    <source>
        <dbReference type="Pfam" id="PF22653"/>
    </source>
</evidence>
<feature type="domain" description="DUF7007" evidence="1">
    <location>
        <begin position="91"/>
        <end position="205"/>
    </location>
</feature>